<dbReference type="AlphaFoldDB" id="A0A9Q4C4F7"/>
<dbReference type="InterPro" id="IPR011009">
    <property type="entry name" value="Kinase-like_dom_sf"/>
</dbReference>
<dbReference type="InterPro" id="IPR004147">
    <property type="entry name" value="ABC1_dom"/>
</dbReference>
<evidence type="ECO:0000256" key="2">
    <source>
        <dbReference type="SAM" id="MobiDB-lite"/>
    </source>
</evidence>
<name>A0A9Q4C4F7_9EURY</name>
<feature type="region of interest" description="Disordered" evidence="2">
    <location>
        <begin position="537"/>
        <end position="571"/>
    </location>
</feature>
<dbReference type="InterPro" id="IPR050154">
    <property type="entry name" value="UbiB_kinase"/>
</dbReference>
<proteinExistence type="inferred from homology"/>
<gene>
    <name evidence="4" type="ORF">EGH25_02095</name>
</gene>
<dbReference type="SUPFAM" id="SSF56112">
    <property type="entry name" value="Protein kinase-like (PK-like)"/>
    <property type="match status" value="1"/>
</dbReference>
<feature type="compositionally biased region" description="Basic and acidic residues" evidence="2">
    <location>
        <begin position="537"/>
        <end position="564"/>
    </location>
</feature>
<dbReference type="EMBL" id="RKLV01000002">
    <property type="protein sequence ID" value="MCX2818146.1"/>
    <property type="molecule type" value="Genomic_DNA"/>
</dbReference>
<organism evidence="4 5">
    <name type="scientific">Halorutilus salinus</name>
    <dbReference type="NCBI Taxonomy" id="2487751"/>
    <lineage>
        <taxon>Archaea</taxon>
        <taxon>Methanobacteriati</taxon>
        <taxon>Methanobacteriota</taxon>
        <taxon>Stenosarchaea group</taxon>
        <taxon>Halobacteria</taxon>
        <taxon>Halorutilales</taxon>
        <taxon>Halorutilaceae</taxon>
        <taxon>Halorutilus</taxon>
    </lineage>
</organism>
<feature type="domain" description="ABC1 atypical kinase-like" evidence="3">
    <location>
        <begin position="86"/>
        <end position="330"/>
    </location>
</feature>
<keyword evidence="5" id="KW-1185">Reference proteome</keyword>
<evidence type="ECO:0000256" key="1">
    <source>
        <dbReference type="ARBA" id="ARBA00009670"/>
    </source>
</evidence>
<dbReference type="Proteomes" id="UP001149411">
    <property type="component" value="Unassembled WGS sequence"/>
</dbReference>
<accession>A0A9Q4C4F7</accession>
<dbReference type="RefSeq" id="WP_266085830.1">
    <property type="nucleotide sequence ID" value="NZ_RKLV01000002.1"/>
</dbReference>
<comment type="caution">
    <text evidence="4">The sequence shown here is derived from an EMBL/GenBank/DDBJ whole genome shotgun (WGS) entry which is preliminary data.</text>
</comment>
<dbReference type="CDD" id="cd05121">
    <property type="entry name" value="ABC1_ADCK3-like"/>
    <property type="match status" value="1"/>
</dbReference>
<evidence type="ECO:0000313" key="4">
    <source>
        <dbReference type="EMBL" id="MCX2818146.1"/>
    </source>
</evidence>
<dbReference type="PANTHER" id="PTHR10566">
    <property type="entry name" value="CHAPERONE-ACTIVITY OF BC1 COMPLEX CABC1 -RELATED"/>
    <property type="match status" value="1"/>
</dbReference>
<evidence type="ECO:0000313" key="5">
    <source>
        <dbReference type="Proteomes" id="UP001149411"/>
    </source>
</evidence>
<sequence>MRPSTFPRLLKAFRVLAPMMLTHARDMRRYVLFGAPRELDREARRERARRLTDAFEELGTTYVKLAQFLTTRPDFVPPVYIDELQRLQDDVPPVGFGDIETVIEDELGAPQDVFGSIDEEPISSASIAQVHGATVDGDRVAVKVQRPGLRERVEADLSALSTMVSVLYRLLRVSGQASYAESLVSVSRDVDRSLRKEVDFEREAETMREIRENVVREGFDDEVVVPQTYDELCTGRVIVMSFEDGVKVKRFDELRERGHDLGVIARRVVEAYLRMAFVYGVYQTDPHHGNIAVADDGRVVIYDYGMSQRPEEGVTEAFARFLAGLGVRDHDVTIAALEDMGAVEVSSRKGWEAMCDWADALSKDVAGDVSEIDIGAVAEGFDESFDEFPIQLNQDILLSLRAITGVQGIATTLDTDYDFSAHLARFFVEKETFDLELEEIRSDAKERSERLYLDSMKNEIRDEIREGNRRTVTAVVGSALGVGSGVAYTAVGNVAVSGVLLGAGVVALGKVALSYRDTGSAKGPMFMMRYEMEKWGDEHRTEDGIERREGGDNKDADAERKETPAPETAED</sequence>
<protein>
    <submittedName>
        <fullName evidence="4">AarF/UbiB family protein</fullName>
    </submittedName>
</protein>
<comment type="similarity">
    <text evidence="1">Belongs to the protein kinase superfamily. ADCK protein kinase family.</text>
</comment>
<reference evidence="4" key="1">
    <citation type="submission" date="2022-09" db="EMBL/GenBank/DDBJ databases">
        <title>Haloadaptaus new haloarchaeum isolated from saline soil.</title>
        <authorList>
            <person name="Duran-Viseras A."/>
            <person name="Sanchez-Porro C."/>
            <person name="Ventosa A."/>
        </authorList>
    </citation>
    <scope>NUCLEOTIDE SEQUENCE</scope>
    <source>
        <strain evidence="4">F3-133</strain>
    </source>
</reference>
<dbReference type="PANTHER" id="PTHR10566:SF113">
    <property type="entry name" value="PROTEIN ACTIVITY OF BC1 COMPLEX KINASE 7, CHLOROPLASTIC"/>
    <property type="match status" value="1"/>
</dbReference>
<dbReference type="Pfam" id="PF03109">
    <property type="entry name" value="ABC1"/>
    <property type="match status" value="1"/>
</dbReference>
<evidence type="ECO:0000259" key="3">
    <source>
        <dbReference type="Pfam" id="PF03109"/>
    </source>
</evidence>